<feature type="region of interest" description="Disordered" evidence="1">
    <location>
        <begin position="102"/>
        <end position="121"/>
    </location>
</feature>
<evidence type="ECO:0000259" key="2">
    <source>
        <dbReference type="Pfam" id="PF13449"/>
    </source>
</evidence>
<name>A0AA41ZC50_9SPHN</name>
<dbReference type="AlphaFoldDB" id="A0AA41ZC50"/>
<sequence>MRPLLFPILAVLAVVPGWSGIDPVTRLAPGAVVRVVRYVPEGGWPARIGRLEPVGAVTLSSAAPGFGGFSALAIERGRATLLGDSGNWLRLRIARGAAAAETGALGDGPGSGWSKEDRDSESLAIEPASGRAWVGFERANAIWRYDAAFRHGEAHRAPHEMAKWWDNSGAESLARLPDGRFVVIAERWRGALRPALLFAGDPASRATPVARFFYRPPAGYDPSDAAALPSGDLLVLNRRHLGWLRFSAKLVLVPRAAIRAGGVASGREIATLAAPVVSENCEGLAVSRENGATMLWITTDNDQMAFRRSYLMKFRLR</sequence>
<accession>A0AA41ZC50</accession>
<dbReference type="Pfam" id="PF13449">
    <property type="entry name" value="Phytase-like"/>
    <property type="match status" value="1"/>
</dbReference>
<organism evidence="3 4">
    <name type="scientific">Sphingomonas lycopersici</name>
    <dbReference type="NCBI Taxonomy" id="2951807"/>
    <lineage>
        <taxon>Bacteria</taxon>
        <taxon>Pseudomonadati</taxon>
        <taxon>Pseudomonadota</taxon>
        <taxon>Alphaproteobacteria</taxon>
        <taxon>Sphingomonadales</taxon>
        <taxon>Sphingomonadaceae</taxon>
        <taxon>Sphingomonas</taxon>
    </lineage>
</organism>
<gene>
    <name evidence="3" type="ORF">NEE01_17735</name>
</gene>
<reference evidence="3" key="1">
    <citation type="submission" date="2022-06" db="EMBL/GenBank/DDBJ databases">
        <title>Sphingomonas sp. nov. isolated from rhizosphere soil of tomato.</title>
        <authorList>
            <person name="Dong H."/>
            <person name="Gao R."/>
        </authorList>
    </citation>
    <scope>NUCLEOTIDE SEQUENCE</scope>
    <source>
        <strain evidence="3">MMSM24</strain>
    </source>
</reference>
<evidence type="ECO:0000313" key="3">
    <source>
        <dbReference type="EMBL" id="MCW6536622.1"/>
    </source>
</evidence>
<evidence type="ECO:0000313" key="4">
    <source>
        <dbReference type="Proteomes" id="UP001165565"/>
    </source>
</evidence>
<keyword evidence="4" id="KW-1185">Reference proteome</keyword>
<dbReference type="PIRSF" id="PIRSF031900">
    <property type="entry name" value="UCP031900"/>
    <property type="match status" value="1"/>
</dbReference>
<dbReference type="EMBL" id="JANFAV010000014">
    <property type="protein sequence ID" value="MCW6536622.1"/>
    <property type="molecule type" value="Genomic_DNA"/>
</dbReference>
<dbReference type="SUPFAM" id="SSF101898">
    <property type="entry name" value="NHL repeat"/>
    <property type="match status" value="1"/>
</dbReference>
<dbReference type="InterPro" id="IPR014567">
    <property type="entry name" value="UCP031900"/>
</dbReference>
<feature type="domain" description="Phytase-like" evidence="2">
    <location>
        <begin position="65"/>
        <end position="302"/>
    </location>
</feature>
<dbReference type="InterPro" id="IPR027372">
    <property type="entry name" value="Phytase-like_dom"/>
</dbReference>
<comment type="caution">
    <text evidence="3">The sequence shown here is derived from an EMBL/GenBank/DDBJ whole genome shotgun (WGS) entry which is preliminary data.</text>
</comment>
<protein>
    <submittedName>
        <fullName evidence="3">Esterase-like activity of phytase family protein</fullName>
    </submittedName>
</protein>
<evidence type="ECO:0000256" key="1">
    <source>
        <dbReference type="SAM" id="MobiDB-lite"/>
    </source>
</evidence>
<proteinExistence type="predicted"/>
<dbReference type="Proteomes" id="UP001165565">
    <property type="component" value="Unassembled WGS sequence"/>
</dbReference>